<dbReference type="SUPFAM" id="SSF57903">
    <property type="entry name" value="FYVE/PHD zinc finger"/>
    <property type="match status" value="2"/>
</dbReference>
<feature type="compositionally biased region" description="Low complexity" evidence="9">
    <location>
        <begin position="8"/>
        <end position="20"/>
    </location>
</feature>
<evidence type="ECO:0000256" key="5">
    <source>
        <dbReference type="ARBA" id="ARBA00022833"/>
    </source>
</evidence>
<dbReference type="PANTHER" id="PTHR10694:SF33">
    <property type="entry name" value="LYSINE-SPECIFIC DEMETHYLASE 5"/>
    <property type="match status" value="1"/>
</dbReference>
<dbReference type="PROSITE" id="PS51183">
    <property type="entry name" value="JMJN"/>
    <property type="match status" value="1"/>
</dbReference>
<dbReference type="SUPFAM" id="SSF46774">
    <property type="entry name" value="ARID-like"/>
    <property type="match status" value="1"/>
</dbReference>
<dbReference type="InterPro" id="IPR003347">
    <property type="entry name" value="JmjC_dom"/>
</dbReference>
<keyword evidence="5" id="KW-0862">Zinc</keyword>
<dbReference type="PANTHER" id="PTHR10694">
    <property type="entry name" value="LYSINE-SPECIFIC DEMETHYLASE"/>
    <property type="match status" value="1"/>
</dbReference>
<feature type="region of interest" description="Disordered" evidence="9">
    <location>
        <begin position="1"/>
        <end position="90"/>
    </location>
</feature>
<evidence type="ECO:0000256" key="9">
    <source>
        <dbReference type="SAM" id="MobiDB-lite"/>
    </source>
</evidence>
<feature type="region of interest" description="Disordered" evidence="9">
    <location>
        <begin position="1545"/>
        <end position="1751"/>
    </location>
</feature>
<feature type="compositionally biased region" description="Low complexity" evidence="9">
    <location>
        <begin position="36"/>
        <end position="48"/>
    </location>
</feature>
<keyword evidence="2" id="KW-0479">Metal-binding</keyword>
<sequence length="1751" mass="196982">MVQVPTTSAAASQSGRSSSSIGVAQNASSSLARGKAGANGHPNNPAAASLPLSAMHSPPLDLTSVEMRGQATASRETTKRIRPHGLQEAPSYRPTAEEFKDLFKYLQKIAPEASQYGICKIIPPDSWKPDFAVDTELFHFRTRKQELNSVEGSTRANLTYLDQLAKFHKQQGTNLNRFPSVDKRPLDLYKLKKAVETRGGFDKVCKLKKWAEIGRDLGYSGKIMSSLSTSLKNSYQRWLYPYEEYLRLAKPGVHQQLEYEYGGPLTPSPAPSPMKRSHQNTPSSLRGESPAMRASDALNASMKDEFEKNIKSIPMLDSPAQAPPPAAFAPGFTPGFTPTHTPPVTSGFTPVNAGGFTPVNSAPATFAPVNIRRDREENSFTPPRRPFDSPASSSKNTPEYKPSGLGSTPVVNGFTSNPMLKRQLSHDSIDSRKGSQPPDDSEGSGRRSKRLKKDAVPTVAGSHMTLFRPTPPRIPGERGSSTPGEKCEHCGKGDDRTNILICESCDHGYHAYCLDPQVAHKPDHDWHCPRCLVGDGQFGFEEGGVYSLKQFQEKAADFKEGYFQNKMPFDPVLNCPRPVTEDDIEREFWRLVASLEETVEVEYGADIHSTTHGSGFPTIERNPRDPYSTDPWNLNIMPYHGESLFRHIKSDISGMTVPWLYVGMIFSTFCWHNEDHFAYSANYQHFGSTKTWYGIPGEDADKFEAAMREAVPELFETQPDLLFQLVTLLTPDQLKKAGVRVFALDQRAGQFVITFPKAYHAGFNHGFNFNEAVNFAPPDWEPFGAAGVERLQQFRRQPCFSHDELLWTAAEGAATGGVTIHTAKWLAPALAHLRDREATERQLFIDRHKAHDGPCIITDAVEGAGPRCHISFAVDDSEVPEEEYQCTYCKAFCYVSRFRCNKSGKVMCLLHAGNYECCDMPEDQRYAGGDHTLTYRQTAEAIEVMYQKVADKAHLPELWEEKVEKMLEEDPTPPLKTLRALLNEGERIPYELKSLPELRTFVDRCNEWVDEATNYIVRKQQNRRKNEKAWRKGSKAAELEERDRELRKVENVEKLLNEANRIGFDCPEITQLRERAEAITNFQRDARHAIANVVLRQTQDFEDLLETGRSFNVDMPEIEKLDKIVQQMKWNDRARDSRGQFLSLKDVIDIIEDGIKLEIPGYNDYLNHYQEQRDAGMAWEAKAKELINAEFVHYPQLEALSNQAQAAALPVSAETLAAVDQILNKQREAHRQIISLCERSKDEDFTRRPKYSEVRETMERLTELNSKPNGTLDLEKEQKRHEDWMRKGKKLFGKANAPLHILKSHMEYVLERNIDCFDINADKPRLPAEPASREPSPSDAKLHSWEDPRFREVFCICRRIEAGMMIECELCHEWYHGKCLKIARGKVKEDEKYTCPICDWRVKIPRDAARPKLEDLQAWQDEIPMLPFQPDEEQLLEKIINNAQEFRQHVAPFCNPVMATAEEAETQRFYLRKIEGAEILLAYETNFFRQELHKWSPVAPEPPPVLESSKSTRKPRPTKLQKLMAQHGVDDPEALPQSVKLKNTFKRKSSEPQSTRPQPLQPAPGRPDTGSTPGSHYPEPPTMHPGMSGPVLSGLHDGSSHSHSTTYGGYAGRPELHYSTSPPEGSHPFLSNNGLPSMPFDSVSPRQSAMFNDRGFGGIDSVAALDGAASPTRDDGFGALAVSSHGLGASSDGPPAGSQDLKQMFNDLTNQADEDESQPKPKTEARERDPEKDSESKWDEDNGVELFFDGP</sequence>
<reference evidence="14 15" key="1">
    <citation type="submission" date="2014-04" db="EMBL/GenBank/DDBJ databases">
        <authorList>
            <consortium name="DOE Joint Genome Institute"/>
            <person name="Kuo A."/>
            <person name="Martino E."/>
            <person name="Perotto S."/>
            <person name="Kohler A."/>
            <person name="Nagy L.G."/>
            <person name="Floudas D."/>
            <person name="Copeland A."/>
            <person name="Barry K.W."/>
            <person name="Cichocki N."/>
            <person name="Veneault-Fourrey C."/>
            <person name="LaButti K."/>
            <person name="Lindquist E.A."/>
            <person name="Lipzen A."/>
            <person name="Lundell T."/>
            <person name="Morin E."/>
            <person name="Murat C."/>
            <person name="Sun H."/>
            <person name="Tunlid A."/>
            <person name="Henrissat B."/>
            <person name="Grigoriev I.V."/>
            <person name="Hibbett D.S."/>
            <person name="Martin F."/>
            <person name="Nordberg H.P."/>
            <person name="Cantor M.N."/>
            <person name="Hua S.X."/>
        </authorList>
    </citation>
    <scope>NUCLEOTIDE SEQUENCE [LARGE SCALE GENOMIC DNA]</scope>
    <source>
        <strain evidence="14 15">Zn</strain>
    </source>
</reference>
<protein>
    <submittedName>
        <fullName evidence="14">Uncharacterized protein</fullName>
    </submittedName>
</protein>
<dbReference type="PROSITE" id="PS51011">
    <property type="entry name" value="ARID"/>
    <property type="match status" value="1"/>
</dbReference>
<feature type="domain" description="JmjC" evidence="13">
    <location>
        <begin position="626"/>
        <end position="792"/>
    </location>
</feature>
<evidence type="ECO:0000259" key="13">
    <source>
        <dbReference type="PROSITE" id="PS51184"/>
    </source>
</evidence>
<keyword evidence="6" id="KW-0408">Iron</keyword>
<dbReference type="InParanoid" id="A0A0C3HAR5"/>
<dbReference type="Gene3D" id="1.10.150.60">
    <property type="entry name" value="ARID DNA-binding domain"/>
    <property type="match status" value="1"/>
</dbReference>
<dbReference type="PROSITE" id="PS51184">
    <property type="entry name" value="JMJC"/>
    <property type="match status" value="1"/>
</dbReference>
<evidence type="ECO:0000256" key="2">
    <source>
        <dbReference type="ARBA" id="ARBA00022723"/>
    </source>
</evidence>
<dbReference type="InterPro" id="IPR019787">
    <property type="entry name" value="Znf_PHD-finger"/>
</dbReference>
<feature type="compositionally biased region" description="Basic and acidic residues" evidence="9">
    <location>
        <begin position="424"/>
        <end position="433"/>
    </location>
</feature>
<dbReference type="Pfam" id="PF01388">
    <property type="entry name" value="ARID"/>
    <property type="match status" value="1"/>
</dbReference>
<dbReference type="FunCoup" id="A0A0C3HAR5">
    <property type="interactions" value="335"/>
</dbReference>
<dbReference type="Pfam" id="PF02375">
    <property type="entry name" value="JmjN"/>
    <property type="match status" value="1"/>
</dbReference>
<dbReference type="PROSITE" id="PS01359">
    <property type="entry name" value="ZF_PHD_1"/>
    <property type="match status" value="2"/>
</dbReference>
<feature type="compositionally biased region" description="Polar residues" evidence="9">
    <location>
        <begin position="405"/>
        <end position="418"/>
    </location>
</feature>
<evidence type="ECO:0000256" key="8">
    <source>
        <dbReference type="PROSITE-ProRule" id="PRU00146"/>
    </source>
</evidence>
<dbReference type="PROSITE" id="PS50016">
    <property type="entry name" value="ZF_PHD_2"/>
    <property type="match status" value="2"/>
</dbReference>
<dbReference type="SMART" id="SM00501">
    <property type="entry name" value="BRIGHT"/>
    <property type="match status" value="1"/>
</dbReference>
<name>A0A0C3HAR5_OIDMZ</name>
<feature type="domain" description="PHD-type" evidence="10">
    <location>
        <begin position="484"/>
        <end position="534"/>
    </location>
</feature>
<dbReference type="SMART" id="SM00249">
    <property type="entry name" value="PHD"/>
    <property type="match status" value="2"/>
</dbReference>
<accession>A0A0C3HAR5</accession>
<dbReference type="EMBL" id="KN832878">
    <property type="protein sequence ID" value="KIM99446.1"/>
    <property type="molecule type" value="Genomic_DNA"/>
</dbReference>
<keyword evidence="3" id="KW-0677">Repeat</keyword>
<feature type="region of interest" description="Disordered" evidence="9">
    <location>
        <begin position="259"/>
        <end position="290"/>
    </location>
</feature>
<proteinExistence type="predicted"/>
<dbReference type="GO" id="GO:0000785">
    <property type="term" value="C:chromatin"/>
    <property type="evidence" value="ECO:0007669"/>
    <property type="project" value="TreeGrafter"/>
</dbReference>
<dbReference type="CDD" id="cd16100">
    <property type="entry name" value="ARID"/>
    <property type="match status" value="1"/>
</dbReference>
<dbReference type="GO" id="GO:0005634">
    <property type="term" value="C:nucleus"/>
    <property type="evidence" value="ECO:0007669"/>
    <property type="project" value="UniProtKB-SubCell"/>
</dbReference>
<dbReference type="InterPro" id="IPR001965">
    <property type="entry name" value="Znf_PHD"/>
</dbReference>
<dbReference type="InterPro" id="IPR019786">
    <property type="entry name" value="Zinc_finger_PHD-type_CS"/>
</dbReference>
<evidence type="ECO:0000259" key="12">
    <source>
        <dbReference type="PROSITE" id="PS51183"/>
    </source>
</evidence>
<feature type="compositionally biased region" description="Low complexity" evidence="9">
    <location>
        <begin position="1592"/>
        <end position="1608"/>
    </location>
</feature>
<evidence type="ECO:0000259" key="10">
    <source>
        <dbReference type="PROSITE" id="PS50016"/>
    </source>
</evidence>
<feature type="compositionally biased region" description="Polar residues" evidence="9">
    <location>
        <begin position="1618"/>
        <end position="1635"/>
    </location>
</feature>
<dbReference type="Proteomes" id="UP000054321">
    <property type="component" value="Unassembled WGS sequence"/>
</dbReference>
<dbReference type="GO" id="GO:0003677">
    <property type="term" value="F:DNA binding"/>
    <property type="evidence" value="ECO:0007669"/>
    <property type="project" value="InterPro"/>
</dbReference>
<dbReference type="InterPro" id="IPR013637">
    <property type="entry name" value="Lys_sp_deMease-like_dom"/>
</dbReference>
<dbReference type="FunFam" id="1.10.150.60:FF:000010">
    <property type="entry name" value="PHD transcription factor (Rum1)"/>
    <property type="match status" value="1"/>
</dbReference>
<dbReference type="InterPro" id="IPR011011">
    <property type="entry name" value="Znf_FYVE_PHD"/>
</dbReference>
<dbReference type="OrthoDB" id="1678912at2759"/>
<dbReference type="FunFam" id="2.60.120.650:FF:000014">
    <property type="entry name" value="PHD transcription factor (Rum1)"/>
    <property type="match status" value="1"/>
</dbReference>
<dbReference type="STRING" id="913774.A0A0C3HAR5"/>
<feature type="region of interest" description="Disordered" evidence="9">
    <location>
        <begin position="359"/>
        <end position="489"/>
    </location>
</feature>
<dbReference type="SMART" id="SM00545">
    <property type="entry name" value="JmjN"/>
    <property type="match status" value="1"/>
</dbReference>
<dbReference type="SUPFAM" id="SSF51197">
    <property type="entry name" value="Clavaminate synthase-like"/>
    <property type="match status" value="1"/>
</dbReference>
<evidence type="ECO:0000313" key="14">
    <source>
        <dbReference type="EMBL" id="KIM99446.1"/>
    </source>
</evidence>
<dbReference type="SMART" id="SM00558">
    <property type="entry name" value="JmjC"/>
    <property type="match status" value="1"/>
</dbReference>
<feature type="compositionally biased region" description="Basic and acidic residues" evidence="9">
    <location>
        <begin position="1717"/>
        <end position="1740"/>
    </location>
</feature>
<dbReference type="FunFam" id="3.30.40.10:FF:000322">
    <property type="entry name" value="PHD transcription factor (Rum1)"/>
    <property type="match status" value="1"/>
</dbReference>
<reference evidence="15" key="2">
    <citation type="submission" date="2015-01" db="EMBL/GenBank/DDBJ databases">
        <title>Evolutionary Origins and Diversification of the Mycorrhizal Mutualists.</title>
        <authorList>
            <consortium name="DOE Joint Genome Institute"/>
            <consortium name="Mycorrhizal Genomics Consortium"/>
            <person name="Kohler A."/>
            <person name="Kuo A."/>
            <person name="Nagy L.G."/>
            <person name="Floudas D."/>
            <person name="Copeland A."/>
            <person name="Barry K.W."/>
            <person name="Cichocki N."/>
            <person name="Veneault-Fourrey C."/>
            <person name="LaButti K."/>
            <person name="Lindquist E.A."/>
            <person name="Lipzen A."/>
            <person name="Lundell T."/>
            <person name="Morin E."/>
            <person name="Murat C."/>
            <person name="Riley R."/>
            <person name="Ohm R."/>
            <person name="Sun H."/>
            <person name="Tunlid A."/>
            <person name="Henrissat B."/>
            <person name="Grigoriev I.V."/>
            <person name="Hibbett D.S."/>
            <person name="Martin F."/>
        </authorList>
    </citation>
    <scope>NUCLEOTIDE SEQUENCE [LARGE SCALE GENOMIC DNA]</scope>
    <source>
        <strain evidence="15">Zn</strain>
    </source>
</reference>
<feature type="domain" description="ARID" evidence="11">
    <location>
        <begin position="154"/>
        <end position="247"/>
    </location>
</feature>
<dbReference type="InterPro" id="IPR036431">
    <property type="entry name" value="ARID_dom_sf"/>
</dbReference>
<evidence type="ECO:0000256" key="4">
    <source>
        <dbReference type="ARBA" id="ARBA00022771"/>
    </source>
</evidence>
<feature type="domain" description="PHD-type" evidence="10">
    <location>
        <begin position="1352"/>
        <end position="1401"/>
    </location>
</feature>
<organism evidence="14 15">
    <name type="scientific">Oidiodendron maius (strain Zn)</name>
    <dbReference type="NCBI Taxonomy" id="913774"/>
    <lineage>
        <taxon>Eukaryota</taxon>
        <taxon>Fungi</taxon>
        <taxon>Dikarya</taxon>
        <taxon>Ascomycota</taxon>
        <taxon>Pezizomycotina</taxon>
        <taxon>Leotiomycetes</taxon>
        <taxon>Leotiomycetes incertae sedis</taxon>
        <taxon>Myxotrichaceae</taxon>
        <taxon>Oidiodendron</taxon>
    </lineage>
</organism>
<keyword evidence="15" id="KW-1185">Reference proteome</keyword>
<keyword evidence="7" id="KW-0539">Nucleus</keyword>
<keyword evidence="4 8" id="KW-0863">Zinc-finger</keyword>
<dbReference type="Pfam" id="PF02373">
    <property type="entry name" value="JmjC"/>
    <property type="match status" value="1"/>
</dbReference>
<feature type="region of interest" description="Disordered" evidence="9">
    <location>
        <begin position="1496"/>
        <end position="1517"/>
    </location>
</feature>
<evidence type="ECO:0000256" key="6">
    <source>
        <dbReference type="ARBA" id="ARBA00023004"/>
    </source>
</evidence>
<dbReference type="InterPro" id="IPR003349">
    <property type="entry name" value="JmjN"/>
</dbReference>
<feature type="compositionally biased region" description="Polar residues" evidence="9">
    <location>
        <begin position="21"/>
        <end position="31"/>
    </location>
</feature>
<dbReference type="Pfam" id="PF02928">
    <property type="entry name" value="zf-C5HC2"/>
    <property type="match status" value="1"/>
</dbReference>
<dbReference type="Gene3D" id="3.30.40.10">
    <property type="entry name" value="Zinc/RING finger domain, C3HC4 (zinc finger)"/>
    <property type="match status" value="2"/>
</dbReference>
<feature type="domain" description="JmjN" evidence="12">
    <location>
        <begin position="89"/>
        <end position="130"/>
    </location>
</feature>
<evidence type="ECO:0000313" key="15">
    <source>
        <dbReference type="Proteomes" id="UP000054321"/>
    </source>
</evidence>
<dbReference type="Pfam" id="PF00628">
    <property type="entry name" value="PHD"/>
    <property type="match status" value="2"/>
</dbReference>
<dbReference type="GO" id="GO:0008270">
    <property type="term" value="F:zinc ion binding"/>
    <property type="evidence" value="ECO:0007669"/>
    <property type="project" value="UniProtKB-KW"/>
</dbReference>
<evidence type="ECO:0000256" key="3">
    <source>
        <dbReference type="ARBA" id="ARBA00022737"/>
    </source>
</evidence>
<dbReference type="SMART" id="SM01014">
    <property type="entry name" value="ARID"/>
    <property type="match status" value="1"/>
</dbReference>
<evidence type="ECO:0000259" key="11">
    <source>
        <dbReference type="PROSITE" id="PS51011"/>
    </source>
</evidence>
<dbReference type="InterPro" id="IPR004198">
    <property type="entry name" value="Znf_C5HC2"/>
</dbReference>
<dbReference type="CDD" id="cd15518">
    <property type="entry name" value="PHD_Ecm5p_Lid2p_like"/>
    <property type="match status" value="1"/>
</dbReference>
<evidence type="ECO:0000256" key="1">
    <source>
        <dbReference type="ARBA" id="ARBA00004123"/>
    </source>
</evidence>
<dbReference type="Gene3D" id="2.60.120.650">
    <property type="entry name" value="Cupin"/>
    <property type="match status" value="1"/>
</dbReference>
<dbReference type="GO" id="GO:0006355">
    <property type="term" value="P:regulation of DNA-templated transcription"/>
    <property type="evidence" value="ECO:0007669"/>
    <property type="project" value="TreeGrafter"/>
</dbReference>
<gene>
    <name evidence="14" type="ORF">OIDMADRAFT_165409</name>
</gene>
<dbReference type="InterPro" id="IPR013083">
    <property type="entry name" value="Znf_RING/FYVE/PHD"/>
</dbReference>
<dbReference type="HOGENOM" id="CLU_000991_0_0_1"/>
<comment type="subcellular location">
    <subcellularLocation>
        <location evidence="1">Nucleus</location>
    </subcellularLocation>
</comment>
<dbReference type="InterPro" id="IPR001606">
    <property type="entry name" value="ARID_dom"/>
</dbReference>
<dbReference type="GO" id="GO:0034647">
    <property type="term" value="F:histone H3K4me/H3K4me2/H3K4me3 demethylase activity"/>
    <property type="evidence" value="ECO:0007669"/>
    <property type="project" value="TreeGrafter"/>
</dbReference>
<evidence type="ECO:0000256" key="7">
    <source>
        <dbReference type="ARBA" id="ARBA00023242"/>
    </source>
</evidence>
<dbReference type="Pfam" id="PF08429">
    <property type="entry name" value="PLU-1"/>
    <property type="match status" value="1"/>
</dbReference>